<reference evidence="1" key="1">
    <citation type="submission" date="2023-07" db="EMBL/GenBank/DDBJ databases">
        <title>Sorghum-associated microbial communities from plants grown in Nebraska, USA.</title>
        <authorList>
            <person name="Schachtman D."/>
        </authorList>
    </citation>
    <scope>NUCLEOTIDE SEQUENCE</scope>
    <source>
        <strain evidence="1">2697</strain>
    </source>
</reference>
<sequence>MAAYRDLSDIELTILLKEGNHSAFTELYNRFKGPLYIHAYNKLRNTEEAKDTVQELFTKLWNNKETLTLTSDLVSYLYTAVRNRVFRQIERKGLESGYISSIQDSIGNRSNMTDHRVRENMLSAMIEKEIAALPQKMREIFLLSRKANLSHKQIADQLGIAEPTVKKQVNNALKILRVKLGIIVYLLMLIR</sequence>
<organism evidence="1 2">
    <name type="scientific">Pedobacter africanus</name>
    <dbReference type="NCBI Taxonomy" id="151894"/>
    <lineage>
        <taxon>Bacteria</taxon>
        <taxon>Pseudomonadati</taxon>
        <taxon>Bacteroidota</taxon>
        <taxon>Sphingobacteriia</taxon>
        <taxon>Sphingobacteriales</taxon>
        <taxon>Sphingobacteriaceae</taxon>
        <taxon>Pedobacter</taxon>
    </lineage>
</organism>
<name>A0ACC6KYW4_9SPHI</name>
<protein>
    <submittedName>
        <fullName evidence="1">RNA polymerase sigma-70 factor (ECF subfamily)</fullName>
    </submittedName>
</protein>
<accession>A0ACC6KYW4</accession>
<dbReference type="EMBL" id="JAVDTF010000002">
    <property type="protein sequence ID" value="MDR6784350.1"/>
    <property type="molecule type" value="Genomic_DNA"/>
</dbReference>
<comment type="caution">
    <text evidence="1">The sequence shown here is derived from an EMBL/GenBank/DDBJ whole genome shotgun (WGS) entry which is preliminary data.</text>
</comment>
<gene>
    <name evidence="1" type="ORF">J2X78_002915</name>
</gene>
<proteinExistence type="predicted"/>
<evidence type="ECO:0000313" key="2">
    <source>
        <dbReference type="Proteomes" id="UP001246858"/>
    </source>
</evidence>
<dbReference type="Proteomes" id="UP001246858">
    <property type="component" value="Unassembled WGS sequence"/>
</dbReference>
<evidence type="ECO:0000313" key="1">
    <source>
        <dbReference type="EMBL" id="MDR6784350.1"/>
    </source>
</evidence>
<keyword evidence="2" id="KW-1185">Reference proteome</keyword>